<keyword evidence="2" id="KW-1185">Reference proteome</keyword>
<comment type="caution">
    <text evidence="1">The sequence shown here is derived from an EMBL/GenBank/DDBJ whole genome shotgun (WGS) entry which is preliminary data.</text>
</comment>
<accession>L8WG94</accession>
<organism evidence="1 2">
    <name type="scientific">Thanatephorus cucumeris (strain AG1-IA)</name>
    <name type="common">Rice sheath blight fungus</name>
    <name type="synonym">Rhizoctonia solani</name>
    <dbReference type="NCBI Taxonomy" id="983506"/>
    <lineage>
        <taxon>Eukaryota</taxon>
        <taxon>Fungi</taxon>
        <taxon>Dikarya</taxon>
        <taxon>Basidiomycota</taxon>
        <taxon>Agaricomycotina</taxon>
        <taxon>Agaricomycetes</taxon>
        <taxon>Cantharellales</taxon>
        <taxon>Ceratobasidiaceae</taxon>
        <taxon>Rhizoctonia</taxon>
        <taxon>Rhizoctonia solani AG-1</taxon>
    </lineage>
</organism>
<dbReference type="HOGENOM" id="CLU_2672827_0_0_1"/>
<proteinExistence type="predicted"/>
<dbReference type="EMBL" id="AFRT01002800">
    <property type="protein sequence ID" value="ELU37211.1"/>
    <property type="molecule type" value="Genomic_DNA"/>
</dbReference>
<protein>
    <submittedName>
        <fullName evidence="1">Uncharacterized protein</fullName>
    </submittedName>
</protein>
<evidence type="ECO:0000313" key="1">
    <source>
        <dbReference type="EMBL" id="ELU37211.1"/>
    </source>
</evidence>
<name>L8WG94_THACA</name>
<gene>
    <name evidence="1" type="ORF">AG1IA_08759</name>
</gene>
<sequence>MATEDPDINEIVHITEPGAYIQADHFLGNTSASNSVQLHPSDRLKANHRNSFSVLLGKSLFNLVLADSNACYVFR</sequence>
<reference evidence="1 2" key="1">
    <citation type="journal article" date="2013" name="Nat. Commun.">
        <title>The evolution and pathogenic mechanisms of the rice sheath blight pathogen.</title>
        <authorList>
            <person name="Zheng A."/>
            <person name="Lin R."/>
            <person name="Xu L."/>
            <person name="Qin P."/>
            <person name="Tang C."/>
            <person name="Ai P."/>
            <person name="Zhang D."/>
            <person name="Liu Y."/>
            <person name="Sun Z."/>
            <person name="Feng H."/>
            <person name="Wang Y."/>
            <person name="Chen Y."/>
            <person name="Liang X."/>
            <person name="Fu R."/>
            <person name="Li Q."/>
            <person name="Zhang J."/>
            <person name="Yu X."/>
            <person name="Xie Z."/>
            <person name="Ding L."/>
            <person name="Guan P."/>
            <person name="Tang J."/>
            <person name="Liang Y."/>
            <person name="Wang S."/>
            <person name="Deng Q."/>
            <person name="Li S."/>
            <person name="Zhu J."/>
            <person name="Wang L."/>
            <person name="Liu H."/>
            <person name="Li P."/>
        </authorList>
    </citation>
    <scope>NUCLEOTIDE SEQUENCE [LARGE SCALE GENOMIC DNA]</scope>
    <source>
        <strain evidence="2">AG-1 IA</strain>
    </source>
</reference>
<dbReference type="AlphaFoldDB" id="L8WG94"/>
<evidence type="ECO:0000313" key="2">
    <source>
        <dbReference type="Proteomes" id="UP000011668"/>
    </source>
</evidence>
<dbReference type="Proteomes" id="UP000011668">
    <property type="component" value="Unassembled WGS sequence"/>
</dbReference>